<dbReference type="Gene3D" id="2.130.10.10">
    <property type="entry name" value="YVTN repeat-like/Quinoprotein amine dehydrogenase"/>
    <property type="match status" value="1"/>
</dbReference>
<dbReference type="PROSITE" id="PS50294">
    <property type="entry name" value="WD_REPEATS_REGION"/>
    <property type="match status" value="1"/>
</dbReference>
<evidence type="ECO:0000256" key="3">
    <source>
        <dbReference type="PROSITE-ProRule" id="PRU00221"/>
    </source>
</evidence>
<dbReference type="PANTHER" id="PTHR44489:SF14">
    <property type="entry name" value="ZINC FINGER CCCH DOMAIN-CONTAINING PROTEIN 59-RELATED"/>
    <property type="match status" value="1"/>
</dbReference>
<dbReference type="EMBL" id="CAXHTB010000024">
    <property type="protein sequence ID" value="CAL0332761.1"/>
    <property type="molecule type" value="Genomic_DNA"/>
</dbReference>
<reference evidence="4 5" key="1">
    <citation type="submission" date="2024-03" db="EMBL/GenBank/DDBJ databases">
        <authorList>
            <person name="Martinez-Hernandez J."/>
        </authorList>
    </citation>
    <scope>NUCLEOTIDE SEQUENCE [LARGE SCALE GENOMIC DNA]</scope>
</reference>
<dbReference type="SUPFAM" id="SSF50978">
    <property type="entry name" value="WD40 repeat-like"/>
    <property type="match status" value="1"/>
</dbReference>
<dbReference type="PROSITE" id="PS00678">
    <property type="entry name" value="WD_REPEATS_1"/>
    <property type="match status" value="1"/>
</dbReference>
<protein>
    <submittedName>
        <fullName evidence="4">Uncharacterized protein</fullName>
    </submittedName>
</protein>
<organism evidence="4 5">
    <name type="scientific">Lupinus luteus</name>
    <name type="common">European yellow lupine</name>
    <dbReference type="NCBI Taxonomy" id="3873"/>
    <lineage>
        <taxon>Eukaryota</taxon>
        <taxon>Viridiplantae</taxon>
        <taxon>Streptophyta</taxon>
        <taxon>Embryophyta</taxon>
        <taxon>Tracheophyta</taxon>
        <taxon>Spermatophyta</taxon>
        <taxon>Magnoliopsida</taxon>
        <taxon>eudicotyledons</taxon>
        <taxon>Gunneridae</taxon>
        <taxon>Pentapetalae</taxon>
        <taxon>rosids</taxon>
        <taxon>fabids</taxon>
        <taxon>Fabales</taxon>
        <taxon>Fabaceae</taxon>
        <taxon>Papilionoideae</taxon>
        <taxon>50 kb inversion clade</taxon>
        <taxon>genistoids sensu lato</taxon>
        <taxon>core genistoids</taxon>
        <taxon>Genisteae</taxon>
        <taxon>Lupinus</taxon>
    </lineage>
</organism>
<keyword evidence="2" id="KW-0677">Repeat</keyword>
<dbReference type="Pfam" id="PF00400">
    <property type="entry name" value="WD40"/>
    <property type="match status" value="1"/>
</dbReference>
<sequence>MVVVVVKALNIQTTLEFTLDGPRGKVLAMDGVIFSWRSSFDANSPFELIATLSDHTKATTCLTVDRMMLFSGSMDHSINVWDLETLQCKMTLNRHTYVVTSLICWDSFSLSSSSDCTIEIFRKGPLVCKKKVVQSIEIGLLGLFFTGDGTGLLMVWRWLELSKVTSSRKYSLPLNYCTFDESDIIHFPSSEL</sequence>
<dbReference type="InterPro" id="IPR001680">
    <property type="entry name" value="WD40_rpt"/>
</dbReference>
<accession>A0AAV1YHD7</accession>
<keyword evidence="5" id="KW-1185">Reference proteome</keyword>
<dbReference type="AlphaFoldDB" id="A0AAV1YHD7"/>
<dbReference type="InterPro" id="IPR019775">
    <property type="entry name" value="WD40_repeat_CS"/>
</dbReference>
<gene>
    <name evidence="4" type="ORF">LLUT_LOCUS33821</name>
</gene>
<evidence type="ECO:0000256" key="2">
    <source>
        <dbReference type="ARBA" id="ARBA00022737"/>
    </source>
</evidence>
<proteinExistence type="predicted"/>
<dbReference type="SMART" id="SM00320">
    <property type="entry name" value="WD40"/>
    <property type="match status" value="2"/>
</dbReference>
<dbReference type="PROSITE" id="PS50082">
    <property type="entry name" value="WD_REPEATS_2"/>
    <property type="match status" value="1"/>
</dbReference>
<comment type="caution">
    <text evidence="4">The sequence shown here is derived from an EMBL/GenBank/DDBJ whole genome shotgun (WGS) entry which is preliminary data.</text>
</comment>
<keyword evidence="1 3" id="KW-0853">WD repeat</keyword>
<feature type="repeat" description="WD" evidence="3">
    <location>
        <begin position="52"/>
        <end position="91"/>
    </location>
</feature>
<evidence type="ECO:0000313" key="5">
    <source>
        <dbReference type="Proteomes" id="UP001497480"/>
    </source>
</evidence>
<dbReference type="InterPro" id="IPR036322">
    <property type="entry name" value="WD40_repeat_dom_sf"/>
</dbReference>
<dbReference type="InterPro" id="IPR044715">
    <property type="entry name" value="WDR86-like"/>
</dbReference>
<evidence type="ECO:0000313" key="4">
    <source>
        <dbReference type="EMBL" id="CAL0332761.1"/>
    </source>
</evidence>
<dbReference type="Proteomes" id="UP001497480">
    <property type="component" value="Unassembled WGS sequence"/>
</dbReference>
<dbReference type="InterPro" id="IPR015943">
    <property type="entry name" value="WD40/YVTN_repeat-like_dom_sf"/>
</dbReference>
<name>A0AAV1YHD7_LUPLU</name>
<evidence type="ECO:0000256" key="1">
    <source>
        <dbReference type="ARBA" id="ARBA00022574"/>
    </source>
</evidence>
<dbReference type="PANTHER" id="PTHR44489">
    <property type="match status" value="1"/>
</dbReference>